<feature type="transmembrane region" description="Helical" evidence="1">
    <location>
        <begin position="73"/>
        <end position="92"/>
    </location>
</feature>
<evidence type="ECO:0000313" key="3">
    <source>
        <dbReference type="Proteomes" id="UP000287756"/>
    </source>
</evidence>
<feature type="transmembrane region" description="Helical" evidence="1">
    <location>
        <begin position="7"/>
        <end position="26"/>
    </location>
</feature>
<dbReference type="EMBL" id="CP026118">
    <property type="protein sequence ID" value="QAS51234.1"/>
    <property type="molecule type" value="Genomic_DNA"/>
</dbReference>
<dbReference type="KEGG" id="hli:HLI_02920"/>
<keyword evidence="1" id="KW-1133">Transmembrane helix</keyword>
<dbReference type="OrthoDB" id="2973976at2"/>
<protein>
    <submittedName>
        <fullName evidence="2">Uncharacterized protein</fullName>
    </submittedName>
</protein>
<sequence>MSHKAKVILVTIIGLGFIGYVIYEFIAGDVTYRTYKLIGVVAVIGYILYTAFSSKEESELIVIRVWMDSYLSIYLSFLILLQMTYALLGRFLTADSTHLCFLGGCLCKN</sequence>
<gene>
    <name evidence="2" type="ORF">HLI_02920</name>
</gene>
<organism evidence="2 3">
    <name type="scientific">Halobacillus litoralis</name>
    <dbReference type="NCBI Taxonomy" id="45668"/>
    <lineage>
        <taxon>Bacteria</taxon>
        <taxon>Bacillati</taxon>
        <taxon>Bacillota</taxon>
        <taxon>Bacilli</taxon>
        <taxon>Bacillales</taxon>
        <taxon>Bacillaceae</taxon>
        <taxon>Halobacillus</taxon>
    </lineage>
</organism>
<keyword evidence="1" id="KW-0472">Membrane</keyword>
<dbReference type="Proteomes" id="UP000287756">
    <property type="component" value="Chromosome"/>
</dbReference>
<keyword evidence="1" id="KW-0812">Transmembrane</keyword>
<proteinExistence type="predicted"/>
<evidence type="ECO:0000256" key="1">
    <source>
        <dbReference type="SAM" id="Phobius"/>
    </source>
</evidence>
<reference evidence="2 3" key="1">
    <citation type="submission" date="2018-01" db="EMBL/GenBank/DDBJ databases">
        <title>The whole genome sequencing and assembly of Halobacillus litoralis ERB031 strain.</title>
        <authorList>
            <person name="Lee S.-J."/>
            <person name="Park M.-K."/>
            <person name="Kim J.-Y."/>
            <person name="Lee Y.-J."/>
            <person name="Yi H."/>
            <person name="Bahn Y.-S."/>
            <person name="Kim J.F."/>
            <person name="Lee D.-W."/>
        </authorList>
    </citation>
    <scope>NUCLEOTIDE SEQUENCE [LARGE SCALE GENOMIC DNA]</scope>
    <source>
        <strain evidence="2 3">ERB 031</strain>
    </source>
</reference>
<accession>A0A410M911</accession>
<dbReference type="AlphaFoldDB" id="A0A410M911"/>
<feature type="transmembrane region" description="Helical" evidence="1">
    <location>
        <begin position="32"/>
        <end position="52"/>
    </location>
</feature>
<evidence type="ECO:0000313" key="2">
    <source>
        <dbReference type="EMBL" id="QAS51234.1"/>
    </source>
</evidence>
<dbReference type="RefSeq" id="WP_128522990.1">
    <property type="nucleotide sequence ID" value="NZ_CP026118.1"/>
</dbReference>
<name>A0A410M911_9BACI</name>